<accession>A0A653F1P5</accession>
<reference evidence="2" key="1">
    <citation type="submission" date="2019-05" db="EMBL/GenBank/DDBJ databases">
        <authorList>
            <person name="Naeem R."/>
            <person name="Antony C."/>
            <person name="Guan Q."/>
        </authorList>
    </citation>
    <scope>NUCLEOTIDE SEQUENCE</scope>
    <source>
        <strain evidence="2">3</strain>
    </source>
</reference>
<name>A0A653F1P5_MYCKA</name>
<feature type="compositionally biased region" description="Basic residues" evidence="1">
    <location>
        <begin position="82"/>
        <end position="92"/>
    </location>
</feature>
<sequence length="201" mass="22486">MSPASYRAAPPRVGKCQVTEHFDSGPNRRVSSAGAHQTRRARLCGPGWPTQADADPKQPRFPPGPGAAVRHSASAPAPDKHQCHHERRPWRPHRPDRPATRPARHRHCPVTSPSPPTAPSRCRRQAPPPSRGHPYRSPTSHPKILCARPFRADSIPGRGWCKLSHHGRRPHCNSARLRRTPNSCNMIHAQRCHTRTHDSRL</sequence>
<protein>
    <submittedName>
        <fullName evidence="2">Uncharacterized protein</fullName>
    </submittedName>
</protein>
<dbReference type="EMBL" id="LR589348">
    <property type="protein sequence ID" value="VTP03533.1"/>
    <property type="molecule type" value="Genomic_DNA"/>
</dbReference>
<organism evidence="2">
    <name type="scientific">Mycobacterium kansasii</name>
    <dbReference type="NCBI Taxonomy" id="1768"/>
    <lineage>
        <taxon>Bacteria</taxon>
        <taxon>Bacillati</taxon>
        <taxon>Actinomycetota</taxon>
        <taxon>Actinomycetes</taxon>
        <taxon>Mycobacteriales</taxon>
        <taxon>Mycobacteriaceae</taxon>
        <taxon>Mycobacterium</taxon>
    </lineage>
</organism>
<dbReference type="AlphaFoldDB" id="A0A653F1P5"/>
<evidence type="ECO:0000256" key="1">
    <source>
        <dbReference type="SAM" id="MobiDB-lite"/>
    </source>
</evidence>
<evidence type="ECO:0000313" key="2">
    <source>
        <dbReference type="EMBL" id="VTP03533.1"/>
    </source>
</evidence>
<gene>
    <name evidence="2" type="ORF">BIN_B_03961</name>
</gene>
<proteinExistence type="predicted"/>
<feature type="region of interest" description="Disordered" evidence="1">
    <location>
        <begin position="1"/>
        <end position="142"/>
    </location>
</feature>